<gene>
    <name evidence="1" type="ORF">APHWI1_0869</name>
</gene>
<organism evidence="1 2">
    <name type="scientific">Anaplasma phagocytophilum str. ApWI1</name>
    <dbReference type="NCBI Taxonomy" id="1359155"/>
    <lineage>
        <taxon>Bacteria</taxon>
        <taxon>Pseudomonadati</taxon>
        <taxon>Pseudomonadota</taxon>
        <taxon>Alphaproteobacteria</taxon>
        <taxon>Rickettsiales</taxon>
        <taxon>Anaplasmataceae</taxon>
        <taxon>Anaplasma</taxon>
        <taxon>phagocytophilum group</taxon>
    </lineage>
</organism>
<proteinExistence type="predicted"/>
<dbReference type="AlphaFoldDB" id="A0A0F3PYH8"/>
<accession>A0A0F3PYH8</accession>
<evidence type="ECO:0000313" key="2">
    <source>
        <dbReference type="Proteomes" id="UP000033622"/>
    </source>
</evidence>
<dbReference type="Proteomes" id="UP000033622">
    <property type="component" value="Unassembled WGS sequence"/>
</dbReference>
<evidence type="ECO:0000313" key="1">
    <source>
        <dbReference type="EMBL" id="KJV84911.1"/>
    </source>
</evidence>
<sequence length="39" mass="4490">MILLASRALTLIRRNLCVIYKTFVYLKNIPFSAFSIVIS</sequence>
<dbReference type="EMBL" id="LAOF01000001">
    <property type="protein sequence ID" value="KJV84911.1"/>
    <property type="molecule type" value="Genomic_DNA"/>
</dbReference>
<protein>
    <submittedName>
        <fullName evidence="1">Uncharacterized protein</fullName>
    </submittedName>
</protein>
<reference evidence="1 2" key="1">
    <citation type="submission" date="2015-01" db="EMBL/GenBank/DDBJ databases">
        <title>Genome Sequencing of Rickettsiales.</title>
        <authorList>
            <person name="Daugherty S.C."/>
            <person name="Su Q."/>
            <person name="Abolude K."/>
            <person name="Beier-Sexton M."/>
            <person name="Carlyon J.A."/>
            <person name="Carter R."/>
            <person name="Day N.P."/>
            <person name="Dumler S.J."/>
            <person name="Dyachenko V."/>
            <person name="Godinez A."/>
            <person name="Kurtti T.J."/>
            <person name="Lichay M."/>
            <person name="Mullins K.E."/>
            <person name="Ott S."/>
            <person name="Pappas-Brown V."/>
            <person name="Paris D.H."/>
            <person name="Patel P."/>
            <person name="Richards A.L."/>
            <person name="Sadzewicz L."/>
            <person name="Sears K."/>
            <person name="Seidman D."/>
            <person name="Sengamalay N."/>
            <person name="Stenos J."/>
            <person name="Tallon L.J."/>
            <person name="Vincent G."/>
            <person name="Fraser C.M."/>
            <person name="Munderloh U."/>
            <person name="Dunning-Hotopp J.C."/>
        </authorList>
    </citation>
    <scope>NUCLEOTIDE SEQUENCE [LARGE SCALE GENOMIC DNA]</scope>
    <source>
        <strain evidence="1 2">ApWI1</strain>
    </source>
</reference>
<comment type="caution">
    <text evidence="1">The sequence shown here is derived from an EMBL/GenBank/DDBJ whole genome shotgun (WGS) entry which is preliminary data.</text>
</comment>
<dbReference type="PATRIC" id="fig|1359155.3.peg.878"/>
<name>A0A0F3PYH8_ANAPH</name>